<keyword evidence="5" id="KW-0539">Nucleus</keyword>
<keyword evidence="3" id="KW-0238">DNA-binding</keyword>
<evidence type="ECO:0000256" key="2">
    <source>
        <dbReference type="ARBA" id="ARBA00023015"/>
    </source>
</evidence>
<evidence type="ECO:0000313" key="7">
    <source>
        <dbReference type="Proteomes" id="UP000327157"/>
    </source>
</evidence>
<evidence type="ECO:0000256" key="3">
    <source>
        <dbReference type="ARBA" id="ARBA00023125"/>
    </source>
</evidence>
<dbReference type="EMBL" id="SMOL01000401">
    <property type="protein sequence ID" value="KAB2618484.1"/>
    <property type="molecule type" value="Genomic_DNA"/>
</dbReference>
<dbReference type="CDD" id="cd10017">
    <property type="entry name" value="B3_DNA"/>
    <property type="match status" value="1"/>
</dbReference>
<keyword evidence="7" id="KW-1185">Reference proteome</keyword>
<organism evidence="6 7">
    <name type="scientific">Pyrus ussuriensis x Pyrus communis</name>
    <dbReference type="NCBI Taxonomy" id="2448454"/>
    <lineage>
        <taxon>Eukaryota</taxon>
        <taxon>Viridiplantae</taxon>
        <taxon>Streptophyta</taxon>
        <taxon>Embryophyta</taxon>
        <taxon>Tracheophyta</taxon>
        <taxon>Spermatophyta</taxon>
        <taxon>Magnoliopsida</taxon>
        <taxon>eudicotyledons</taxon>
        <taxon>Gunneridae</taxon>
        <taxon>Pentapetalae</taxon>
        <taxon>rosids</taxon>
        <taxon>fabids</taxon>
        <taxon>Rosales</taxon>
        <taxon>Rosaceae</taxon>
        <taxon>Amygdaloideae</taxon>
        <taxon>Maleae</taxon>
        <taxon>Pyrus</taxon>
    </lineage>
</organism>
<dbReference type="Proteomes" id="UP000327157">
    <property type="component" value="Chromosome 15"/>
</dbReference>
<comment type="subcellular location">
    <subcellularLocation>
        <location evidence="1">Nucleus</location>
    </subcellularLocation>
</comment>
<dbReference type="InterPro" id="IPR003340">
    <property type="entry name" value="B3_DNA-bd"/>
</dbReference>
<reference evidence="6 7" key="3">
    <citation type="submission" date="2019-11" db="EMBL/GenBank/DDBJ databases">
        <title>A de novo genome assembly of a pear dwarfing rootstock.</title>
        <authorList>
            <person name="Wang F."/>
            <person name="Wang J."/>
            <person name="Li S."/>
            <person name="Zhang Y."/>
            <person name="Fang M."/>
            <person name="Ma L."/>
            <person name="Zhao Y."/>
            <person name="Jiang S."/>
        </authorList>
    </citation>
    <scope>NUCLEOTIDE SEQUENCE [LARGE SCALE GENOMIC DNA]</scope>
    <source>
        <strain evidence="6">S2</strain>
        <tissue evidence="6">Leaf</tissue>
    </source>
</reference>
<accession>A0A5N5H5S1</accession>
<dbReference type="Gene3D" id="2.40.330.10">
    <property type="entry name" value="DNA-binding pseudobarrel domain"/>
    <property type="match status" value="1"/>
</dbReference>
<keyword evidence="4" id="KW-0804">Transcription</keyword>
<dbReference type="GO" id="GO:0005634">
    <property type="term" value="C:nucleus"/>
    <property type="evidence" value="ECO:0007669"/>
    <property type="project" value="UniProtKB-SubCell"/>
</dbReference>
<evidence type="ECO:0000256" key="1">
    <source>
        <dbReference type="ARBA" id="ARBA00004123"/>
    </source>
</evidence>
<evidence type="ECO:0000256" key="4">
    <source>
        <dbReference type="ARBA" id="ARBA00023163"/>
    </source>
</evidence>
<keyword evidence="2" id="KW-0805">Transcription regulation</keyword>
<evidence type="ECO:0000313" key="6">
    <source>
        <dbReference type="EMBL" id="KAB2618484.1"/>
    </source>
</evidence>
<dbReference type="PANTHER" id="PTHR31541:SF28">
    <property type="entry name" value="TF-B3 DOMAIN-CONTAINING PROTEIN"/>
    <property type="match status" value="1"/>
</dbReference>
<dbReference type="InterPro" id="IPR005508">
    <property type="entry name" value="At2g31720-like"/>
</dbReference>
<dbReference type="InterPro" id="IPR015300">
    <property type="entry name" value="DNA-bd_pseudobarrel_sf"/>
</dbReference>
<proteinExistence type="predicted"/>
<protein>
    <submittedName>
        <fullName evidence="6">B3 domain-containing protein</fullName>
    </submittedName>
</protein>
<dbReference type="PANTHER" id="PTHR31541">
    <property type="entry name" value="B3 DOMAIN PLANT PROTEIN-RELATED"/>
    <property type="match status" value="1"/>
</dbReference>
<dbReference type="OrthoDB" id="668173at2759"/>
<reference evidence="6 7" key="1">
    <citation type="submission" date="2019-09" db="EMBL/GenBank/DDBJ databases">
        <authorList>
            <person name="Ou C."/>
        </authorList>
    </citation>
    <scope>NUCLEOTIDE SEQUENCE [LARGE SCALE GENOMIC DNA]</scope>
    <source>
        <strain evidence="6">S2</strain>
        <tissue evidence="6">Leaf</tissue>
    </source>
</reference>
<sequence>MADRDHEEDPDYKDKVMTTKEGALILMHMKHKVLDVDTARELEDMKCKFLGSKYWKKKYSHATKRKRIIQETEAPKTLEAINNVAAAQGQQSLHGELPKPKEEEVEAEEGLFYGNYAPPDVPHVPRIQHLIQVSDVTDDQSRLAMNKEDVENHIFPLLKKGEDASKGIHVITYDVDGNEYPMMFKTWVNKIHVLIGGWKDFYHDHGLIEKQDFVTLWVFRNAKNGSLCFVISSRRLPVYEAIKKRRLRKN</sequence>
<evidence type="ECO:0000256" key="5">
    <source>
        <dbReference type="ARBA" id="ARBA00023242"/>
    </source>
</evidence>
<comment type="caution">
    <text evidence="6">The sequence shown here is derived from an EMBL/GenBank/DDBJ whole genome shotgun (WGS) entry which is preliminary data.</text>
</comment>
<dbReference type="GO" id="GO:0003677">
    <property type="term" value="F:DNA binding"/>
    <property type="evidence" value="ECO:0007669"/>
    <property type="project" value="UniProtKB-KW"/>
</dbReference>
<dbReference type="SUPFAM" id="SSF101936">
    <property type="entry name" value="DNA-binding pseudobarrel domain"/>
    <property type="match status" value="1"/>
</dbReference>
<dbReference type="AlphaFoldDB" id="A0A5N5H5S1"/>
<name>A0A5N5H5S1_9ROSA</name>
<gene>
    <name evidence="6" type="ORF">D8674_014353</name>
</gene>
<reference evidence="7" key="2">
    <citation type="submission" date="2019-10" db="EMBL/GenBank/DDBJ databases">
        <title>A de novo genome assembly of a pear dwarfing rootstock.</title>
        <authorList>
            <person name="Wang F."/>
            <person name="Wang J."/>
            <person name="Li S."/>
            <person name="Zhang Y."/>
            <person name="Fang M."/>
            <person name="Ma L."/>
            <person name="Zhao Y."/>
            <person name="Jiang S."/>
        </authorList>
    </citation>
    <scope>NUCLEOTIDE SEQUENCE [LARGE SCALE GENOMIC DNA]</scope>
</reference>